<dbReference type="InterPro" id="IPR001608">
    <property type="entry name" value="Ala_racemase_N"/>
</dbReference>
<gene>
    <name evidence="9" type="primary">alr</name>
    <name evidence="9" type="ORF">E3O42_17145</name>
</gene>
<dbReference type="InterPro" id="IPR011079">
    <property type="entry name" value="Ala_racemase_C"/>
</dbReference>
<dbReference type="InterPro" id="IPR029066">
    <property type="entry name" value="PLP-binding_barrel"/>
</dbReference>
<dbReference type="GO" id="GO:0030632">
    <property type="term" value="P:D-alanine biosynthetic process"/>
    <property type="evidence" value="ECO:0007669"/>
    <property type="project" value="UniProtKB-UniRule"/>
</dbReference>
<dbReference type="PRINTS" id="PR00992">
    <property type="entry name" value="ALARACEMASE"/>
</dbReference>
<evidence type="ECO:0000256" key="2">
    <source>
        <dbReference type="ARBA" id="ARBA00022898"/>
    </source>
</evidence>
<organism evidence="9 10">
    <name type="scientific">Cryobacterium adonitolivorans</name>
    <dbReference type="NCBI Taxonomy" id="1259189"/>
    <lineage>
        <taxon>Bacteria</taxon>
        <taxon>Bacillati</taxon>
        <taxon>Actinomycetota</taxon>
        <taxon>Actinomycetes</taxon>
        <taxon>Micrococcales</taxon>
        <taxon>Microbacteriaceae</taxon>
        <taxon>Cryobacterium</taxon>
    </lineage>
</organism>
<feature type="region of interest" description="Disordered" evidence="7">
    <location>
        <begin position="379"/>
        <end position="400"/>
    </location>
</feature>
<dbReference type="InterPro" id="IPR020622">
    <property type="entry name" value="Ala_racemase_pyridoxalP-BS"/>
</dbReference>
<accession>A0A4R8VY18</accession>
<comment type="cofactor">
    <cofactor evidence="1 4 5">
        <name>pyridoxal 5'-phosphate</name>
        <dbReference type="ChEBI" id="CHEBI:597326"/>
    </cofactor>
</comment>
<dbReference type="Pfam" id="PF01168">
    <property type="entry name" value="Ala_racemase_N"/>
    <property type="match status" value="1"/>
</dbReference>
<evidence type="ECO:0000256" key="6">
    <source>
        <dbReference type="PIRSR" id="PIRSR600821-52"/>
    </source>
</evidence>
<dbReference type="Proteomes" id="UP000297907">
    <property type="component" value="Unassembled WGS sequence"/>
</dbReference>
<proteinExistence type="inferred from homology"/>
<dbReference type="PANTHER" id="PTHR30511:SF0">
    <property type="entry name" value="ALANINE RACEMASE, CATABOLIC-RELATED"/>
    <property type="match status" value="1"/>
</dbReference>
<keyword evidence="3 4" id="KW-0413">Isomerase</keyword>
<evidence type="ECO:0000256" key="7">
    <source>
        <dbReference type="SAM" id="MobiDB-lite"/>
    </source>
</evidence>
<evidence type="ECO:0000256" key="1">
    <source>
        <dbReference type="ARBA" id="ARBA00001933"/>
    </source>
</evidence>
<keyword evidence="10" id="KW-1185">Reference proteome</keyword>
<dbReference type="InterPro" id="IPR000821">
    <property type="entry name" value="Ala_racemase"/>
</dbReference>
<dbReference type="SUPFAM" id="SSF51419">
    <property type="entry name" value="PLP-binding barrel"/>
    <property type="match status" value="1"/>
</dbReference>
<dbReference type="GO" id="GO:0030170">
    <property type="term" value="F:pyridoxal phosphate binding"/>
    <property type="evidence" value="ECO:0007669"/>
    <property type="project" value="UniProtKB-UniRule"/>
</dbReference>
<feature type="binding site" evidence="4 6">
    <location>
        <position position="311"/>
    </location>
    <ligand>
        <name>substrate</name>
    </ligand>
</feature>
<dbReference type="CDD" id="cd00430">
    <property type="entry name" value="PLPDE_III_AR"/>
    <property type="match status" value="1"/>
</dbReference>
<dbReference type="InterPro" id="IPR009006">
    <property type="entry name" value="Ala_racemase/Decarboxylase_C"/>
</dbReference>
<feature type="binding site" evidence="4 6">
    <location>
        <position position="133"/>
    </location>
    <ligand>
        <name>substrate</name>
    </ligand>
</feature>
<dbReference type="UniPathway" id="UPA00042">
    <property type="reaction ID" value="UER00497"/>
</dbReference>
<sequence length="400" mass="40822">MTQFREAVIDLGAVQANVAHLRSLIGTRHTMAVVKANGYGHGAVPVARAALAGGADWLGVADIDEALALRAAGIDAPVLAWLHGPDADFAAAITADIDLGLSSALQVRQVAAVANTLGRPASVQIKLETGLNRNGVDESDWAEVLGLAAAFERVGRLRVRGLFSHLANTSPDDDLAAIASFGRGLEAATAAGLTIDLAHLASTAAALRLPAARYSMVRLGIGIYGQSPFSDADAADLGLTAAMTLRGRVAAVRRVVAGAGVSYDYLWRATVDTTLALVPLGYADGVPRQAMNAARVAINGTQYPVVGRVAMDQFLVDVGADPVAVGDVVVLFGDAAAGVPTAAEWGAAAGTINYDIVTRVGARVPRRYVGPDALTAADTAGAEAAAADDTGSAPPETPRP</sequence>
<evidence type="ECO:0000259" key="8">
    <source>
        <dbReference type="SMART" id="SM01005"/>
    </source>
</evidence>
<dbReference type="EC" id="5.1.1.1" evidence="4"/>
<evidence type="ECO:0000256" key="4">
    <source>
        <dbReference type="HAMAP-Rule" id="MF_01201"/>
    </source>
</evidence>
<dbReference type="NCBIfam" id="TIGR00492">
    <property type="entry name" value="alr"/>
    <property type="match status" value="1"/>
</dbReference>
<name>A0A4R8VY18_9MICO</name>
<feature type="domain" description="Alanine racemase C-terminal" evidence="8">
    <location>
        <begin position="242"/>
        <end position="369"/>
    </location>
</feature>
<comment type="pathway">
    <text evidence="4">Amino-acid biosynthesis; D-alanine biosynthesis; D-alanine from L-alanine: step 1/1.</text>
</comment>
<comment type="function">
    <text evidence="4">Catalyzes the interconversion of L-alanine and D-alanine. May also act on other amino acids.</text>
</comment>
<comment type="catalytic activity">
    <reaction evidence="4">
        <text>L-alanine = D-alanine</text>
        <dbReference type="Rhea" id="RHEA:20249"/>
        <dbReference type="ChEBI" id="CHEBI:57416"/>
        <dbReference type="ChEBI" id="CHEBI:57972"/>
        <dbReference type="EC" id="5.1.1.1"/>
    </reaction>
</comment>
<keyword evidence="2 4" id="KW-0663">Pyridoxal phosphate</keyword>
<dbReference type="HAMAP" id="MF_01201">
    <property type="entry name" value="Ala_racemase"/>
    <property type="match status" value="1"/>
</dbReference>
<dbReference type="SMART" id="SM01005">
    <property type="entry name" value="Ala_racemase_C"/>
    <property type="match status" value="1"/>
</dbReference>
<dbReference type="PANTHER" id="PTHR30511">
    <property type="entry name" value="ALANINE RACEMASE"/>
    <property type="match status" value="1"/>
</dbReference>
<dbReference type="Gene3D" id="3.20.20.10">
    <property type="entry name" value="Alanine racemase"/>
    <property type="match status" value="1"/>
</dbReference>
<reference evidence="9 10" key="1">
    <citation type="submission" date="2019-03" db="EMBL/GenBank/DDBJ databases">
        <title>Genomics of glacier-inhabiting Cryobacterium strains.</title>
        <authorList>
            <person name="Liu Q."/>
            <person name="Xin Y.-H."/>
        </authorList>
    </citation>
    <scope>NUCLEOTIDE SEQUENCE [LARGE SCALE GENOMIC DNA]</scope>
    <source>
        <strain evidence="9 10">RHLS22-1</strain>
    </source>
</reference>
<dbReference type="RefSeq" id="WP_134455277.1">
    <property type="nucleotide sequence ID" value="NZ_SOFL01000056.1"/>
</dbReference>
<protein>
    <recommendedName>
        <fullName evidence="4">Alanine racemase</fullName>
        <ecNumber evidence="4">5.1.1.1</ecNumber>
    </recommendedName>
</protein>
<dbReference type="SUPFAM" id="SSF50621">
    <property type="entry name" value="Alanine racemase C-terminal domain-like"/>
    <property type="match status" value="1"/>
</dbReference>
<feature type="modified residue" description="N6-(pyridoxal phosphate)lysine" evidence="4 5">
    <location>
        <position position="35"/>
    </location>
</feature>
<feature type="active site" description="Proton acceptor; specific for D-alanine" evidence="4">
    <location>
        <position position="35"/>
    </location>
</feature>
<comment type="caution">
    <text evidence="9">The sequence shown here is derived from an EMBL/GenBank/DDBJ whole genome shotgun (WGS) entry which is preliminary data.</text>
</comment>
<dbReference type="Pfam" id="PF00842">
    <property type="entry name" value="Ala_racemase_C"/>
    <property type="match status" value="1"/>
</dbReference>
<dbReference type="GO" id="GO:0005829">
    <property type="term" value="C:cytosol"/>
    <property type="evidence" value="ECO:0007669"/>
    <property type="project" value="TreeGrafter"/>
</dbReference>
<feature type="compositionally biased region" description="Low complexity" evidence="7">
    <location>
        <begin position="379"/>
        <end position="394"/>
    </location>
</feature>
<comment type="similarity">
    <text evidence="4">Belongs to the alanine racemase family.</text>
</comment>
<dbReference type="PROSITE" id="PS00395">
    <property type="entry name" value="ALANINE_RACEMASE"/>
    <property type="match status" value="1"/>
</dbReference>
<dbReference type="GO" id="GO:0008784">
    <property type="term" value="F:alanine racemase activity"/>
    <property type="evidence" value="ECO:0007669"/>
    <property type="project" value="UniProtKB-UniRule"/>
</dbReference>
<evidence type="ECO:0000256" key="3">
    <source>
        <dbReference type="ARBA" id="ARBA00023235"/>
    </source>
</evidence>
<dbReference type="Gene3D" id="2.40.37.10">
    <property type="entry name" value="Lyase, Ornithine Decarboxylase, Chain A, domain 1"/>
    <property type="match status" value="1"/>
</dbReference>
<dbReference type="GO" id="GO:0009252">
    <property type="term" value="P:peptidoglycan biosynthetic process"/>
    <property type="evidence" value="ECO:0007669"/>
    <property type="project" value="TreeGrafter"/>
</dbReference>
<dbReference type="EMBL" id="SOFL01000056">
    <property type="protein sequence ID" value="TFB96862.1"/>
    <property type="molecule type" value="Genomic_DNA"/>
</dbReference>
<evidence type="ECO:0000256" key="5">
    <source>
        <dbReference type="PIRSR" id="PIRSR600821-50"/>
    </source>
</evidence>
<dbReference type="AlphaFoldDB" id="A0A4R8VY18"/>
<evidence type="ECO:0000313" key="10">
    <source>
        <dbReference type="Proteomes" id="UP000297907"/>
    </source>
</evidence>
<dbReference type="OrthoDB" id="9813814at2"/>
<feature type="active site" description="Proton acceptor; specific for L-alanine" evidence="4">
    <location>
        <position position="263"/>
    </location>
</feature>
<evidence type="ECO:0000313" key="9">
    <source>
        <dbReference type="EMBL" id="TFB96862.1"/>
    </source>
</evidence>